<organism evidence="2 3">
    <name type="scientific">Stutzerimonas tarimensis</name>
    <dbReference type="NCBI Taxonomy" id="1507735"/>
    <lineage>
        <taxon>Bacteria</taxon>
        <taxon>Pseudomonadati</taxon>
        <taxon>Pseudomonadota</taxon>
        <taxon>Gammaproteobacteria</taxon>
        <taxon>Pseudomonadales</taxon>
        <taxon>Pseudomonadaceae</taxon>
        <taxon>Stutzerimonas</taxon>
    </lineage>
</organism>
<evidence type="ECO:0000313" key="3">
    <source>
        <dbReference type="Proteomes" id="UP001595630"/>
    </source>
</evidence>
<dbReference type="Proteomes" id="UP001595630">
    <property type="component" value="Unassembled WGS sequence"/>
</dbReference>
<proteinExistence type="predicted"/>
<sequence length="254" mass="29509">MSNYFEFVSQELLIKLAQVKSYITKHNPTIGVLTEEIVRGFLKDHLPTLVSVEQGFIINAKGELSKQCDILVYDSLTYSPLYRVNDIVVIPAESVLAVIEVKTTINKNIFHKVIDYFKSFSYLPNAKTYLFIFNSSSIEKIGCYFHSYQHEGDYKLFDHDTFQYLPDEITGINESYHLCKDSVITDRDMIGYSSWFYEDSKGSEINALQHFYSSVRMTVDDYIEKNYRNINPQKPNSCSDLKLKSIFAIELFYM</sequence>
<protein>
    <submittedName>
        <fullName evidence="2">DUF6602 domain-containing protein</fullName>
    </submittedName>
</protein>
<comment type="caution">
    <text evidence="2">The sequence shown here is derived from an EMBL/GenBank/DDBJ whole genome shotgun (WGS) entry which is preliminary data.</text>
</comment>
<reference evidence="3" key="1">
    <citation type="journal article" date="2019" name="Int. J. Syst. Evol. Microbiol.">
        <title>The Global Catalogue of Microorganisms (GCM) 10K type strain sequencing project: providing services to taxonomists for standard genome sequencing and annotation.</title>
        <authorList>
            <consortium name="The Broad Institute Genomics Platform"/>
            <consortium name="The Broad Institute Genome Sequencing Center for Infectious Disease"/>
            <person name="Wu L."/>
            <person name="Ma J."/>
        </authorList>
    </citation>
    <scope>NUCLEOTIDE SEQUENCE [LARGE SCALE GENOMIC DNA]</scope>
    <source>
        <strain evidence="3">KCTC 42447</strain>
    </source>
</reference>
<evidence type="ECO:0000259" key="1">
    <source>
        <dbReference type="Pfam" id="PF20247"/>
    </source>
</evidence>
<dbReference type="Pfam" id="PF20247">
    <property type="entry name" value="DUF6602"/>
    <property type="match status" value="1"/>
</dbReference>
<dbReference type="CDD" id="cd21173">
    <property type="entry name" value="NucC-like"/>
    <property type="match status" value="1"/>
</dbReference>
<evidence type="ECO:0000313" key="2">
    <source>
        <dbReference type="EMBL" id="MFC3606733.1"/>
    </source>
</evidence>
<dbReference type="RefSeq" id="WP_386361023.1">
    <property type="nucleotide sequence ID" value="NZ_JBHRXZ010000005.1"/>
</dbReference>
<dbReference type="InterPro" id="IPR046537">
    <property type="entry name" value="DUF6602"/>
</dbReference>
<gene>
    <name evidence="2" type="ORF">ACFOMF_02885</name>
</gene>
<name>A0ABV7T150_9GAMM</name>
<feature type="domain" description="DUF6602" evidence="1">
    <location>
        <begin position="24"/>
        <end position="120"/>
    </location>
</feature>
<accession>A0ABV7T150</accession>
<keyword evidence="3" id="KW-1185">Reference proteome</keyword>
<dbReference type="EMBL" id="JBHRXZ010000005">
    <property type="protein sequence ID" value="MFC3606733.1"/>
    <property type="molecule type" value="Genomic_DNA"/>
</dbReference>